<name>R8BKH8_PHAM7</name>
<evidence type="ECO:0000256" key="7">
    <source>
        <dbReference type="ARBA" id="ARBA00023242"/>
    </source>
</evidence>
<dbReference type="InterPro" id="IPR019956">
    <property type="entry name" value="Ubiquitin_dom"/>
</dbReference>
<keyword evidence="6" id="KW-0832">Ubl conjugation</keyword>
<dbReference type="InterPro" id="IPR013083">
    <property type="entry name" value="Znf_RING/FYVE/PHD"/>
</dbReference>
<feature type="coiled-coil region" evidence="9">
    <location>
        <begin position="1010"/>
        <end position="1040"/>
    </location>
</feature>
<feature type="region of interest" description="Disordered" evidence="10">
    <location>
        <begin position="306"/>
        <end position="334"/>
    </location>
</feature>
<feature type="coiled-coil region" evidence="9">
    <location>
        <begin position="939"/>
        <end position="966"/>
    </location>
</feature>
<dbReference type="SMART" id="SM00290">
    <property type="entry name" value="ZnF_UBP"/>
    <property type="match status" value="1"/>
</dbReference>
<dbReference type="Proteomes" id="UP000014074">
    <property type="component" value="Unassembled WGS sequence"/>
</dbReference>
<dbReference type="KEGG" id="tmn:UCRPA7_4673"/>
<protein>
    <submittedName>
        <fullName evidence="14">Putative polyubiquitin protein</fullName>
    </submittedName>
</protein>
<dbReference type="InterPro" id="IPR034931">
    <property type="entry name" value="ETP1_RRM"/>
</dbReference>
<dbReference type="GO" id="GO:0005634">
    <property type="term" value="C:nucleus"/>
    <property type="evidence" value="ECO:0007669"/>
    <property type="project" value="UniProtKB-SubCell"/>
</dbReference>
<feature type="domain" description="Ubiquitin-like" evidence="11">
    <location>
        <begin position="77"/>
        <end position="152"/>
    </location>
</feature>
<dbReference type="OrthoDB" id="428577at2759"/>
<evidence type="ECO:0000256" key="9">
    <source>
        <dbReference type="SAM" id="Coils"/>
    </source>
</evidence>
<evidence type="ECO:0000256" key="6">
    <source>
        <dbReference type="ARBA" id="ARBA00022843"/>
    </source>
</evidence>
<keyword evidence="5" id="KW-1017">Isopeptide bond</keyword>
<feature type="compositionally biased region" description="Low complexity" evidence="10">
    <location>
        <begin position="393"/>
        <end position="403"/>
    </location>
</feature>
<evidence type="ECO:0000256" key="3">
    <source>
        <dbReference type="ARBA" id="ARBA00008430"/>
    </source>
</evidence>
<dbReference type="Pfam" id="PF00240">
    <property type="entry name" value="ubiquitin"/>
    <property type="match status" value="4"/>
</dbReference>
<keyword evidence="8" id="KW-0862">Zinc</keyword>
<keyword evidence="8" id="KW-0863">Zinc-finger</keyword>
<feature type="domain" description="UBP-type" evidence="13">
    <location>
        <begin position="770"/>
        <end position="875"/>
    </location>
</feature>
<dbReference type="RefSeq" id="XP_007915415.1">
    <property type="nucleotide sequence ID" value="XM_007917224.1"/>
</dbReference>
<dbReference type="Pfam" id="PF07576">
    <property type="entry name" value="BRAP2"/>
    <property type="match status" value="1"/>
</dbReference>
<evidence type="ECO:0000259" key="11">
    <source>
        <dbReference type="PROSITE" id="PS50053"/>
    </source>
</evidence>
<dbReference type="eggNOG" id="KOG0001">
    <property type="taxonomic scope" value="Eukaryota"/>
</dbReference>
<dbReference type="GO" id="GO:0005737">
    <property type="term" value="C:cytoplasm"/>
    <property type="evidence" value="ECO:0007669"/>
    <property type="project" value="UniProtKB-SubCell"/>
</dbReference>
<reference evidence="15" key="1">
    <citation type="journal article" date="2013" name="Genome Announc.">
        <title>Draft genome sequence of the ascomycete Phaeoacremonium aleophilum strain UCR-PA7, a causal agent of the esca disease complex in grapevines.</title>
        <authorList>
            <person name="Blanco-Ulate B."/>
            <person name="Rolshausen P."/>
            <person name="Cantu D."/>
        </authorList>
    </citation>
    <scope>NUCLEOTIDE SEQUENCE [LARGE SCALE GENOMIC DNA]</scope>
    <source>
        <strain evidence="15">UCR-PA7</strain>
    </source>
</reference>
<gene>
    <name evidence="14" type="ORF">UCRPA7_4673</name>
</gene>
<feature type="domain" description="Ubiquitin-like" evidence="11">
    <location>
        <begin position="1"/>
        <end position="76"/>
    </location>
</feature>
<dbReference type="InterPro" id="IPR001841">
    <property type="entry name" value="Znf_RING"/>
</dbReference>
<accession>R8BKH8</accession>
<dbReference type="eggNOG" id="KOG0804">
    <property type="taxonomic scope" value="Eukaryota"/>
</dbReference>
<evidence type="ECO:0000256" key="5">
    <source>
        <dbReference type="ARBA" id="ARBA00022499"/>
    </source>
</evidence>
<comment type="similarity">
    <text evidence="3">Belongs to the ubiquitin family.</text>
</comment>
<dbReference type="InterPro" id="IPR001607">
    <property type="entry name" value="Znf_UBP"/>
</dbReference>
<dbReference type="SUPFAM" id="SSF54236">
    <property type="entry name" value="Ubiquitin-like"/>
    <property type="match status" value="4"/>
</dbReference>
<feature type="domain" description="Ubiquitin-like" evidence="11">
    <location>
        <begin position="229"/>
        <end position="304"/>
    </location>
</feature>
<dbReference type="PRINTS" id="PR00348">
    <property type="entry name" value="UBIQUITIN"/>
</dbReference>
<dbReference type="SMART" id="SM00184">
    <property type="entry name" value="RING"/>
    <property type="match status" value="1"/>
</dbReference>
<dbReference type="SMART" id="SM00213">
    <property type="entry name" value="UBQ"/>
    <property type="match status" value="4"/>
</dbReference>
<dbReference type="HOGENOM" id="CLU_009969_0_0_1"/>
<evidence type="ECO:0000256" key="10">
    <source>
        <dbReference type="SAM" id="MobiDB-lite"/>
    </source>
</evidence>
<keyword evidence="9" id="KW-0175">Coiled coil</keyword>
<feature type="compositionally biased region" description="Polar residues" evidence="10">
    <location>
        <begin position="306"/>
        <end position="326"/>
    </location>
</feature>
<dbReference type="Pfam" id="PF02148">
    <property type="entry name" value="zf-UBP"/>
    <property type="match status" value="1"/>
</dbReference>
<dbReference type="Gene3D" id="3.30.40.10">
    <property type="entry name" value="Zinc/RING finger domain, C3HC4 (zinc finger)"/>
    <property type="match status" value="2"/>
</dbReference>
<keyword evidence="7" id="KW-0539">Nucleus</keyword>
<feature type="compositionally biased region" description="Gly residues" evidence="10">
    <location>
        <begin position="500"/>
        <end position="518"/>
    </location>
</feature>
<dbReference type="SUPFAM" id="SSF57850">
    <property type="entry name" value="RING/U-box"/>
    <property type="match status" value="2"/>
</dbReference>
<organism evidence="14 15">
    <name type="scientific">Phaeoacremonium minimum (strain UCR-PA7)</name>
    <name type="common">Esca disease fungus</name>
    <name type="synonym">Togninia minima</name>
    <dbReference type="NCBI Taxonomy" id="1286976"/>
    <lineage>
        <taxon>Eukaryota</taxon>
        <taxon>Fungi</taxon>
        <taxon>Dikarya</taxon>
        <taxon>Ascomycota</taxon>
        <taxon>Pezizomycotina</taxon>
        <taxon>Sordariomycetes</taxon>
        <taxon>Sordariomycetidae</taxon>
        <taxon>Togniniales</taxon>
        <taxon>Togniniaceae</taxon>
        <taxon>Phaeoacremonium</taxon>
    </lineage>
</organism>
<dbReference type="CDD" id="cd16457">
    <property type="entry name" value="RING-H2_BRAP2"/>
    <property type="match status" value="1"/>
</dbReference>
<feature type="region of interest" description="Disordered" evidence="10">
    <location>
        <begin position="500"/>
        <end position="522"/>
    </location>
</feature>
<dbReference type="FunFam" id="3.10.20.90:FF:000004">
    <property type="entry name" value="Polyubiquitin Ubiquitin"/>
    <property type="match status" value="4"/>
</dbReference>
<dbReference type="CDD" id="cd01803">
    <property type="entry name" value="Ubl_ubiquitin"/>
    <property type="match status" value="4"/>
</dbReference>
<dbReference type="InterPro" id="IPR019954">
    <property type="entry name" value="Ubiquitin_CS"/>
</dbReference>
<keyword evidence="8" id="KW-0479">Metal-binding</keyword>
<dbReference type="GeneID" id="19325147"/>
<dbReference type="CDD" id="cd12717">
    <property type="entry name" value="RRM_ETP1"/>
    <property type="match status" value="1"/>
</dbReference>
<dbReference type="Gene3D" id="3.10.20.90">
    <property type="entry name" value="Phosphatidylinositol 3-kinase Catalytic Subunit, Chain A, domain 1"/>
    <property type="match status" value="4"/>
</dbReference>
<evidence type="ECO:0000313" key="14">
    <source>
        <dbReference type="EMBL" id="EON99806.1"/>
    </source>
</evidence>
<dbReference type="GO" id="GO:0008270">
    <property type="term" value="F:zinc ion binding"/>
    <property type="evidence" value="ECO:0007669"/>
    <property type="project" value="UniProtKB-KW"/>
</dbReference>
<evidence type="ECO:0000256" key="8">
    <source>
        <dbReference type="PROSITE-ProRule" id="PRU00502"/>
    </source>
</evidence>
<feature type="region of interest" description="Disordered" evidence="10">
    <location>
        <begin position="378"/>
        <end position="445"/>
    </location>
</feature>
<evidence type="ECO:0000259" key="13">
    <source>
        <dbReference type="PROSITE" id="PS50271"/>
    </source>
</evidence>
<evidence type="ECO:0000256" key="4">
    <source>
        <dbReference type="ARBA" id="ARBA00022490"/>
    </source>
</evidence>
<dbReference type="InterPro" id="IPR050158">
    <property type="entry name" value="Ubiquitin_ubiquitin-like"/>
</dbReference>
<dbReference type="InterPro" id="IPR011422">
    <property type="entry name" value="BRAP2/ETP1_RRM"/>
</dbReference>
<evidence type="ECO:0000256" key="2">
    <source>
        <dbReference type="ARBA" id="ARBA00004496"/>
    </source>
</evidence>
<dbReference type="InterPro" id="IPR047243">
    <property type="entry name" value="RING-H2_BRAP2"/>
</dbReference>
<evidence type="ECO:0000259" key="12">
    <source>
        <dbReference type="PROSITE" id="PS50089"/>
    </source>
</evidence>
<keyword evidence="4" id="KW-0963">Cytoplasm</keyword>
<dbReference type="PROSITE" id="PS00299">
    <property type="entry name" value="UBIQUITIN_1"/>
    <property type="match status" value="4"/>
</dbReference>
<dbReference type="AlphaFoldDB" id="R8BKH8"/>
<dbReference type="InterPro" id="IPR029071">
    <property type="entry name" value="Ubiquitin-like_domsf"/>
</dbReference>
<feature type="region of interest" description="Disordered" evidence="10">
    <location>
        <begin position="1055"/>
        <end position="1086"/>
    </location>
</feature>
<dbReference type="PROSITE" id="PS50053">
    <property type="entry name" value="UBIQUITIN_2"/>
    <property type="match status" value="4"/>
</dbReference>
<dbReference type="InterPro" id="IPR000626">
    <property type="entry name" value="Ubiquitin-like_dom"/>
</dbReference>
<evidence type="ECO:0000313" key="15">
    <source>
        <dbReference type="Proteomes" id="UP000014074"/>
    </source>
</evidence>
<feature type="domain" description="Ubiquitin-like" evidence="11">
    <location>
        <begin position="153"/>
        <end position="228"/>
    </location>
</feature>
<keyword evidence="15" id="KW-1185">Reference proteome</keyword>
<sequence length="1086" mass="119934">MQIFVKTLTGKTITLEVESSDTIDNVKSKIQDKEGIPPDQQRLIFAGKQLEDGRTLSDYNIQKESTLHLVLRLRGGMQIFVKTLTGKTITLEVESSDTIDNVKSKIQDKEGIPPDQQRLIFAGKQLEDGRTLSDYNIQKESTLHLVLRLRGGMQIFVKTLTGKTITLEVESSDTIDNVKSKIQDKEGIPPDQQRLIFAGKQLEDGRTLSDYNIQKESTLHLVLRLRGGMQIFVKTLTGKTITLEVESSDTIDNVKSKIQDKEGIPPDQQRLIFAGKQLEDGRTLSDYNIQKESTLHLVLRLRGATRNTNNSAGDDSSQTDRQSPSGQRRVHPGMPSYYYHLKFELYPNADPTTTTTKASGGGKKSALNEQVWLPTDGASIFDDLPSHPRRARANNSNSSSSSAWVSSGPLERRDKFPERAPAVIDCGTPRGGGISQEEEDGAGDDHRNIVHLTERQWRARSKSFPPPGFAAGIGPRTAAKDWRFGRVNIESFDMAGASAGAGAGAGGTHHDQGGGSSSSGGYFHVPVDGEHVTPAASLGPNLGGPGQATKARYVPLETKNTEVGWGVVHLYRENDESHALRAEPWQGPDGAGSSSVASAEDDCTILCIPAVPSYLSPSDFLGFVGEKWRGDVSHYRMVMTSRMNRYMVLMKFRDNRRAREWRKEFDGKVFNSMEAEICHVTFIKSITVETPTQPKDTASSLNSDPFGPASAGGLVSSMKPFPPPTPSLIELPTCPVCLERMDDTTGLMTILCQHVFHCTCLQTWKGSGCPVCRATNPTPDSDPNNPYARPFGTDASNLCSVCDCTDDLWICLICGNVGCGRYKGGHAKDHWKETAHSFSLELETQHVWDYAGDMWVHRLIRDKGDGKVVELPSNANRVRDGGRGERGSEDEDVVPRAKLDNIGMEYSHLLTSQLESQRIYFEEMVSKAADKASKASAAAETAGAQAQEAVRELRALRAEHRALREETVPALERDVERERRRADKSTELARKLGQALQEEKKVSEGLLARVEHVNKEVEGVRRQMLELKAENEELKETNRDLTMFISGQEKLKELEEEGKIEEGELEAGTVSIPEERRRKGKGKAKK</sequence>
<evidence type="ECO:0000256" key="1">
    <source>
        <dbReference type="ARBA" id="ARBA00004123"/>
    </source>
</evidence>
<feature type="domain" description="RING-type" evidence="12">
    <location>
        <begin position="734"/>
        <end position="773"/>
    </location>
</feature>
<dbReference type="PROSITE" id="PS50271">
    <property type="entry name" value="ZF_UBP"/>
    <property type="match status" value="1"/>
</dbReference>
<feature type="compositionally biased region" description="Acidic residues" evidence="10">
    <location>
        <begin position="1055"/>
        <end position="1065"/>
    </location>
</feature>
<comment type="subcellular location">
    <subcellularLocation>
        <location evidence="2">Cytoplasm</location>
    </subcellularLocation>
    <subcellularLocation>
        <location evidence="1">Nucleus</location>
    </subcellularLocation>
</comment>
<dbReference type="PANTHER" id="PTHR10666">
    <property type="entry name" value="UBIQUITIN"/>
    <property type="match status" value="1"/>
</dbReference>
<dbReference type="Pfam" id="PF13639">
    <property type="entry name" value="zf-RING_2"/>
    <property type="match status" value="1"/>
</dbReference>
<dbReference type="PROSITE" id="PS50089">
    <property type="entry name" value="ZF_RING_2"/>
    <property type="match status" value="1"/>
</dbReference>
<dbReference type="EMBL" id="KB933129">
    <property type="protein sequence ID" value="EON99806.1"/>
    <property type="molecule type" value="Genomic_DNA"/>
</dbReference>
<proteinExistence type="inferred from homology"/>